<dbReference type="EMBL" id="PJRP01000006">
    <property type="protein sequence ID" value="PLP99783.1"/>
    <property type="molecule type" value="Genomic_DNA"/>
</dbReference>
<evidence type="ECO:0000313" key="1">
    <source>
        <dbReference type="EMBL" id="PLP99783.1"/>
    </source>
</evidence>
<dbReference type="Proteomes" id="UP000234341">
    <property type="component" value="Unassembled WGS sequence"/>
</dbReference>
<reference evidence="1 2" key="1">
    <citation type="submission" date="2017-12" db="EMBL/GenBank/DDBJ databases">
        <title>Genome sequence of the active heterotrophic nitrifier-denitrifier, Cupriavidus pauculus UM1.</title>
        <authorList>
            <person name="Putonti C."/>
            <person name="Castignetti D."/>
        </authorList>
    </citation>
    <scope>NUCLEOTIDE SEQUENCE [LARGE SCALE GENOMIC DNA]</scope>
    <source>
        <strain evidence="1 2">UM1</strain>
    </source>
</reference>
<protein>
    <submittedName>
        <fullName evidence="1">Uncharacterized protein</fullName>
    </submittedName>
</protein>
<name>A0A2N5CC26_9BURK</name>
<evidence type="ECO:0000313" key="2">
    <source>
        <dbReference type="Proteomes" id="UP000234341"/>
    </source>
</evidence>
<dbReference type="Pfam" id="PF18143">
    <property type="entry name" value="HAD_SAK_2"/>
    <property type="match status" value="1"/>
</dbReference>
<comment type="caution">
    <text evidence="1">The sequence shown here is derived from an EMBL/GenBank/DDBJ whole genome shotgun (WGS) entry which is preliminary data.</text>
</comment>
<gene>
    <name evidence="1" type="ORF">CYJ10_15475</name>
</gene>
<dbReference type="STRING" id="82633.GCA_000974605_04018"/>
<dbReference type="AlphaFoldDB" id="A0A2N5CC26"/>
<sequence>MTERLIMLDVPGVLYSDRSAARLGGTPNTGTLRDVRFFDPIALGFLRRLFGIAGARVVVSDAWRRGTPAAIFQQLDLQVEGMTPPVAGGHGAEIDAWFGQHAAPNAWVILSTAPASSFTEAQRARLVRVDPAEGLTVDNFRKALDILGVACPSTVTPDSRVEPGLKAKLRHLQRLARDEPERFMPAPAAAEAREQAMAIAVASLTGKHLEPAAIHA</sequence>
<accession>A0A2N5CC26</accession>
<proteinExistence type="predicted"/>
<organism evidence="1 2">
    <name type="scientific">Cupriavidus pauculus</name>
    <dbReference type="NCBI Taxonomy" id="82633"/>
    <lineage>
        <taxon>Bacteria</taxon>
        <taxon>Pseudomonadati</taxon>
        <taxon>Pseudomonadota</taxon>
        <taxon>Betaproteobacteria</taxon>
        <taxon>Burkholderiales</taxon>
        <taxon>Burkholderiaceae</taxon>
        <taxon>Cupriavidus</taxon>
    </lineage>
</organism>
<dbReference type="RefSeq" id="WP_101682357.1">
    <property type="nucleotide sequence ID" value="NZ_PJRP01000006.1"/>
</dbReference>
<dbReference type="OrthoDB" id="8970449at2"/>